<gene>
    <name evidence="2" type="ORF">ASU31_17005</name>
</gene>
<keyword evidence="3" id="KW-1185">Reference proteome</keyword>
<protein>
    <recommendedName>
        <fullName evidence="1">Putative restriction endonuclease domain-containing protein</fullName>
    </recommendedName>
</protein>
<name>A0A0T5VN82_9SPHI</name>
<dbReference type="InterPro" id="IPR012296">
    <property type="entry name" value="Nuclease_put_TT1808"/>
</dbReference>
<dbReference type="Pfam" id="PF05685">
    <property type="entry name" value="Uma2"/>
    <property type="match status" value="1"/>
</dbReference>
<comment type="caution">
    <text evidence="2">The sequence shown here is derived from an EMBL/GenBank/DDBJ whole genome shotgun (WGS) entry which is preliminary data.</text>
</comment>
<dbReference type="STRING" id="687842.ASU31_17005"/>
<evidence type="ECO:0000313" key="2">
    <source>
        <dbReference type="EMBL" id="KRT15012.1"/>
    </source>
</evidence>
<dbReference type="InterPro" id="IPR008538">
    <property type="entry name" value="Uma2"/>
</dbReference>
<dbReference type="AlphaFoldDB" id="A0A0T5VN82"/>
<proteinExistence type="predicted"/>
<dbReference type="Proteomes" id="UP000051950">
    <property type="component" value="Unassembled WGS sequence"/>
</dbReference>
<dbReference type="Gene3D" id="3.90.1570.10">
    <property type="entry name" value="tt1808, chain A"/>
    <property type="match status" value="1"/>
</dbReference>
<dbReference type="SUPFAM" id="SSF52980">
    <property type="entry name" value="Restriction endonuclease-like"/>
    <property type="match status" value="1"/>
</dbReference>
<dbReference type="InterPro" id="IPR011335">
    <property type="entry name" value="Restrct_endonuc-II-like"/>
</dbReference>
<reference evidence="2 3" key="1">
    <citation type="submission" date="2015-11" db="EMBL/GenBank/DDBJ databases">
        <title>Sequence of Pedobacter ginsenosidimutans.</title>
        <authorList>
            <person name="Carson E."/>
            <person name="Keyser V."/>
            <person name="Newman J."/>
            <person name="Miller J."/>
        </authorList>
    </citation>
    <scope>NUCLEOTIDE SEQUENCE [LARGE SCALE GENOMIC DNA]</scope>
    <source>
        <strain evidence="2 3">KACC 14530</strain>
    </source>
</reference>
<feature type="domain" description="Putative restriction endonuclease" evidence="1">
    <location>
        <begin position="71"/>
        <end position="230"/>
    </location>
</feature>
<sequence length="252" mass="29160">MVSLQDINSVWQFLVGSLQLTNLNSSPINIRFKRLIVYSFDLYEKTSVNSYMDEIVNEPAVTYQKRRYTIEEYLEMEKASTLKHEYFQGEVFAMSGAGDNHNDIFSNVFIEIGNKLKGTPCRPYGSDKRMNIPENTLFTYPDISIYCNGLIHNDVDEDTSILPTVIIEILSPSTKNYDRGKKFNLYKDIPSLKEYIMIDSDSVLVEAYYINDEQNWALNKHEDISDMLNLVSMGFNVALSDIYHYVRLNSKE</sequence>
<dbReference type="EMBL" id="LMZQ01000013">
    <property type="protein sequence ID" value="KRT15012.1"/>
    <property type="molecule type" value="Genomic_DNA"/>
</dbReference>
<evidence type="ECO:0000259" key="1">
    <source>
        <dbReference type="Pfam" id="PF05685"/>
    </source>
</evidence>
<organism evidence="2 3">
    <name type="scientific">Pedobacter ginsenosidimutans</name>
    <dbReference type="NCBI Taxonomy" id="687842"/>
    <lineage>
        <taxon>Bacteria</taxon>
        <taxon>Pseudomonadati</taxon>
        <taxon>Bacteroidota</taxon>
        <taxon>Sphingobacteriia</taxon>
        <taxon>Sphingobacteriales</taxon>
        <taxon>Sphingobacteriaceae</taxon>
        <taxon>Pedobacter</taxon>
    </lineage>
</organism>
<evidence type="ECO:0000313" key="3">
    <source>
        <dbReference type="Proteomes" id="UP000051950"/>
    </source>
</evidence>
<dbReference type="PANTHER" id="PTHR36558:SF1">
    <property type="entry name" value="RESTRICTION ENDONUCLEASE DOMAIN-CONTAINING PROTEIN-RELATED"/>
    <property type="match status" value="1"/>
</dbReference>
<dbReference type="CDD" id="cd06260">
    <property type="entry name" value="DUF820-like"/>
    <property type="match status" value="1"/>
</dbReference>
<dbReference type="PANTHER" id="PTHR36558">
    <property type="entry name" value="GLR1098 PROTEIN"/>
    <property type="match status" value="1"/>
</dbReference>
<accession>A0A0T5VN82</accession>